<evidence type="ECO:0000256" key="1">
    <source>
        <dbReference type="ARBA" id="ARBA00022490"/>
    </source>
</evidence>
<protein>
    <recommendedName>
        <fullName evidence="3">Ribosome maturation factor RimP</fullName>
    </recommendedName>
</protein>
<dbReference type="AlphaFoldDB" id="A0A840USH7"/>
<dbReference type="Gene3D" id="3.30.300.70">
    <property type="entry name" value="RimP-like superfamily, N-terminal"/>
    <property type="match status" value="1"/>
</dbReference>
<dbReference type="CDD" id="cd01734">
    <property type="entry name" value="YlxS_C"/>
    <property type="match status" value="1"/>
</dbReference>
<dbReference type="FunFam" id="3.30.300.70:FF:000001">
    <property type="entry name" value="Ribosome maturation factor RimP"/>
    <property type="match status" value="1"/>
</dbReference>
<feature type="domain" description="Ribosome maturation factor RimP C-terminal" evidence="5">
    <location>
        <begin position="86"/>
        <end position="148"/>
    </location>
</feature>
<feature type="domain" description="Ribosome maturation factor RimP N-terminal" evidence="4">
    <location>
        <begin position="13"/>
        <end position="83"/>
    </location>
</feature>
<dbReference type="SUPFAM" id="SSF75420">
    <property type="entry name" value="YhbC-like, N-terminal domain"/>
    <property type="match status" value="1"/>
</dbReference>
<dbReference type="GO" id="GO:0005829">
    <property type="term" value="C:cytosol"/>
    <property type="evidence" value="ECO:0007669"/>
    <property type="project" value="TreeGrafter"/>
</dbReference>
<dbReference type="GO" id="GO:0000028">
    <property type="term" value="P:ribosomal small subunit assembly"/>
    <property type="evidence" value="ECO:0007669"/>
    <property type="project" value="TreeGrafter"/>
</dbReference>
<dbReference type="GO" id="GO:0006412">
    <property type="term" value="P:translation"/>
    <property type="evidence" value="ECO:0007669"/>
    <property type="project" value="TreeGrafter"/>
</dbReference>
<evidence type="ECO:0000256" key="3">
    <source>
        <dbReference type="HAMAP-Rule" id="MF_01077"/>
    </source>
</evidence>
<evidence type="ECO:0000259" key="4">
    <source>
        <dbReference type="Pfam" id="PF02576"/>
    </source>
</evidence>
<evidence type="ECO:0000256" key="2">
    <source>
        <dbReference type="ARBA" id="ARBA00022517"/>
    </source>
</evidence>
<name>A0A840USH7_9FIRM</name>
<gene>
    <name evidence="3" type="primary">rimP</name>
    <name evidence="6" type="ORF">HNR32_001057</name>
</gene>
<organism evidence="6 7">
    <name type="scientific">Pectinatus brassicae</name>
    <dbReference type="NCBI Taxonomy" id="862415"/>
    <lineage>
        <taxon>Bacteria</taxon>
        <taxon>Bacillati</taxon>
        <taxon>Bacillota</taxon>
        <taxon>Negativicutes</taxon>
        <taxon>Selenomonadales</taxon>
        <taxon>Selenomonadaceae</taxon>
        <taxon>Pectinatus</taxon>
    </lineage>
</organism>
<comment type="similarity">
    <text evidence="3">Belongs to the RimP family.</text>
</comment>
<dbReference type="RefSeq" id="WP_183860357.1">
    <property type="nucleotide sequence ID" value="NZ_JACHFH010000010.1"/>
</dbReference>
<comment type="caution">
    <text evidence="6">The sequence shown here is derived from an EMBL/GenBank/DDBJ whole genome shotgun (WGS) entry which is preliminary data.</text>
</comment>
<accession>A0A840USH7</accession>
<keyword evidence="7" id="KW-1185">Reference proteome</keyword>
<proteinExistence type="inferred from homology"/>
<dbReference type="Gene3D" id="2.30.30.180">
    <property type="entry name" value="Ribosome maturation factor RimP, C-terminal domain"/>
    <property type="match status" value="1"/>
</dbReference>
<dbReference type="Proteomes" id="UP000559117">
    <property type="component" value="Unassembled WGS sequence"/>
</dbReference>
<dbReference type="InterPro" id="IPR028989">
    <property type="entry name" value="RimP_N"/>
</dbReference>
<comment type="subcellular location">
    <subcellularLocation>
        <location evidence="3">Cytoplasm</location>
    </subcellularLocation>
</comment>
<evidence type="ECO:0000313" key="6">
    <source>
        <dbReference type="EMBL" id="MBB5335913.1"/>
    </source>
</evidence>
<sequence length="148" mass="17305">MAGQIETKAEKLVQDLLLNTEYELVDIEYIKEKNWYLRIYIDKDGGIDLDDCQKLSHEIDDEIEKQNIIKDSYILEISSPGLDRQLKKDRDFERELGKDIDIVTYTRIDGKKKFTGKLTAFNAESVTIDEDFIILRSQISSVRLHIDF</sequence>
<dbReference type="InterPro" id="IPR028998">
    <property type="entry name" value="RimP_C"/>
</dbReference>
<dbReference type="HAMAP" id="MF_01077">
    <property type="entry name" value="RimP"/>
    <property type="match status" value="1"/>
</dbReference>
<dbReference type="EMBL" id="JACHFH010000010">
    <property type="protein sequence ID" value="MBB5335913.1"/>
    <property type="molecule type" value="Genomic_DNA"/>
</dbReference>
<keyword evidence="2 3" id="KW-0690">Ribosome biogenesis</keyword>
<dbReference type="PANTHER" id="PTHR33867:SF1">
    <property type="entry name" value="RIBOSOME MATURATION FACTOR RIMP"/>
    <property type="match status" value="1"/>
</dbReference>
<comment type="function">
    <text evidence="3">Required for maturation of 30S ribosomal subunits.</text>
</comment>
<dbReference type="InterPro" id="IPR036847">
    <property type="entry name" value="RimP_C_sf"/>
</dbReference>
<dbReference type="SUPFAM" id="SSF74942">
    <property type="entry name" value="YhbC-like, C-terminal domain"/>
    <property type="match status" value="1"/>
</dbReference>
<keyword evidence="1 3" id="KW-0963">Cytoplasm</keyword>
<dbReference type="Pfam" id="PF17384">
    <property type="entry name" value="DUF150_C"/>
    <property type="match status" value="1"/>
</dbReference>
<evidence type="ECO:0000313" key="7">
    <source>
        <dbReference type="Proteomes" id="UP000559117"/>
    </source>
</evidence>
<dbReference type="Pfam" id="PF02576">
    <property type="entry name" value="RimP_N"/>
    <property type="match status" value="1"/>
</dbReference>
<evidence type="ECO:0000259" key="5">
    <source>
        <dbReference type="Pfam" id="PF17384"/>
    </source>
</evidence>
<dbReference type="PANTHER" id="PTHR33867">
    <property type="entry name" value="RIBOSOME MATURATION FACTOR RIMP"/>
    <property type="match status" value="1"/>
</dbReference>
<reference evidence="6 7" key="1">
    <citation type="submission" date="2020-08" db="EMBL/GenBank/DDBJ databases">
        <title>Genomic Encyclopedia of Type Strains, Phase IV (KMG-IV): sequencing the most valuable type-strain genomes for metagenomic binning, comparative biology and taxonomic classification.</title>
        <authorList>
            <person name="Goeker M."/>
        </authorList>
    </citation>
    <scope>NUCLEOTIDE SEQUENCE [LARGE SCALE GENOMIC DNA]</scope>
    <source>
        <strain evidence="6 7">DSM 24661</strain>
    </source>
</reference>
<dbReference type="InterPro" id="IPR035956">
    <property type="entry name" value="RimP_N_sf"/>
</dbReference>
<dbReference type="InterPro" id="IPR003728">
    <property type="entry name" value="Ribosome_maturation_RimP"/>
</dbReference>